<accession>A0A445IHV3</accession>
<feature type="domain" description="CAND6/7 N-terminal" evidence="3">
    <location>
        <begin position="28"/>
        <end position="156"/>
    </location>
</feature>
<dbReference type="PANTHER" id="PTHR21229:SF56">
    <property type="entry name" value="LUNG SEVEN TRANSMEMBRANE RECEPTOR FAMILY PROTEIN"/>
    <property type="match status" value="1"/>
</dbReference>
<feature type="signal peptide" evidence="2">
    <location>
        <begin position="1"/>
        <end position="25"/>
    </location>
</feature>
<dbReference type="InterPro" id="IPR009637">
    <property type="entry name" value="GPR107/GPR108-like"/>
</dbReference>
<evidence type="ECO:0000259" key="3">
    <source>
        <dbReference type="Pfam" id="PF21904"/>
    </source>
</evidence>
<protein>
    <submittedName>
        <fullName evidence="4">Protein GPR107</fullName>
    </submittedName>
</protein>
<feature type="transmembrane region" description="Helical" evidence="1">
    <location>
        <begin position="173"/>
        <end position="194"/>
    </location>
</feature>
<feature type="transmembrane region" description="Helical" evidence="1">
    <location>
        <begin position="392"/>
        <end position="408"/>
    </location>
</feature>
<reference evidence="4 5" key="1">
    <citation type="submission" date="2018-09" db="EMBL/GenBank/DDBJ databases">
        <title>A high-quality reference genome of wild soybean provides a powerful tool to mine soybean genomes.</title>
        <authorList>
            <person name="Xie M."/>
            <person name="Chung C.Y.L."/>
            <person name="Li M.-W."/>
            <person name="Wong F.-L."/>
            <person name="Chan T.-F."/>
            <person name="Lam H.-M."/>
        </authorList>
    </citation>
    <scope>NUCLEOTIDE SEQUENCE [LARGE SCALE GENOMIC DNA]</scope>
    <source>
        <strain evidence="5">cv. W05</strain>
        <tissue evidence="4">Hypocotyl of etiolated seedlings</tissue>
    </source>
</reference>
<keyword evidence="1" id="KW-0812">Transmembrane</keyword>
<keyword evidence="1" id="KW-1133">Transmembrane helix</keyword>
<comment type="caution">
    <text evidence="4">The sequence shown here is derived from an EMBL/GenBank/DDBJ whole genome shotgun (WGS) entry which is preliminary data.</text>
</comment>
<gene>
    <name evidence="4" type="ORF">D0Y65_026013</name>
</gene>
<dbReference type="GO" id="GO:0005794">
    <property type="term" value="C:Golgi apparatus"/>
    <property type="evidence" value="ECO:0007669"/>
    <property type="project" value="TreeGrafter"/>
</dbReference>
<dbReference type="Pfam" id="PF21904">
    <property type="entry name" value="CAND6-7_N"/>
    <property type="match status" value="1"/>
</dbReference>
<name>A0A445IHV3_GLYSO</name>
<feature type="chain" id="PRO_5019367257" evidence="2">
    <location>
        <begin position="26"/>
        <end position="430"/>
    </location>
</feature>
<keyword evidence="1" id="KW-0472">Membrane</keyword>
<evidence type="ECO:0000256" key="2">
    <source>
        <dbReference type="SAM" id="SignalP"/>
    </source>
</evidence>
<feature type="transmembrane region" description="Helical" evidence="1">
    <location>
        <begin position="248"/>
        <end position="267"/>
    </location>
</feature>
<dbReference type="Proteomes" id="UP000289340">
    <property type="component" value="Chromosome 10"/>
</dbReference>
<dbReference type="InterPro" id="IPR054103">
    <property type="entry name" value="CAND6-7_N"/>
</dbReference>
<dbReference type="GO" id="GO:0016020">
    <property type="term" value="C:membrane"/>
    <property type="evidence" value="ECO:0007669"/>
    <property type="project" value="InterPro"/>
</dbReference>
<dbReference type="AlphaFoldDB" id="A0A445IHV3"/>
<feature type="transmembrane region" description="Helical" evidence="1">
    <location>
        <begin position="279"/>
        <end position="297"/>
    </location>
</feature>
<dbReference type="EMBL" id="QZWG01000010">
    <property type="protein sequence ID" value="RZB85714.1"/>
    <property type="molecule type" value="Genomic_DNA"/>
</dbReference>
<sequence>MMSKMVFITGVLTVVVLLLLSPSTAEIKTITITSDTRPLILFEKFGFTYPGRVAIAASSVAVVAPSSQPNLSRLGFFLISEKSLPQFIIEMEQNPTFCILNSPYTSHLFTFLDLPPPPATFNSSYSVTISDEYSLFFANCVPESSVSMEIHTEFFNLNRDASRNYLSSGHTNLPSLLFLFSFAYFSFFLAFSLYPRHVSKRSLERIHLLMPQLLLATGLSHLFAALDMHHVKLTGTHGWDVFFFNFDLIRVVLLFSVVILVGTRWTFLHPLVRERGKKVLFLVIPLQVLACCAYSVVHDTGPYIINWVTWNQVFLLLDLISCFAVVFLVVWSMRSLRKITEGEPAAAMKFSLIKRFNLVVIGYLFFTRFVMFAFKTVLSYEYQWVSNLVEETATLVFCIAMFYVFGLLEKDEYSVIGDEEEQVSEIVVKE</sequence>
<evidence type="ECO:0000313" key="5">
    <source>
        <dbReference type="Proteomes" id="UP000289340"/>
    </source>
</evidence>
<feature type="transmembrane region" description="Helical" evidence="1">
    <location>
        <begin position="309"/>
        <end position="331"/>
    </location>
</feature>
<organism evidence="4 5">
    <name type="scientific">Glycine soja</name>
    <name type="common">Wild soybean</name>
    <dbReference type="NCBI Taxonomy" id="3848"/>
    <lineage>
        <taxon>Eukaryota</taxon>
        <taxon>Viridiplantae</taxon>
        <taxon>Streptophyta</taxon>
        <taxon>Embryophyta</taxon>
        <taxon>Tracheophyta</taxon>
        <taxon>Spermatophyta</taxon>
        <taxon>Magnoliopsida</taxon>
        <taxon>eudicotyledons</taxon>
        <taxon>Gunneridae</taxon>
        <taxon>Pentapetalae</taxon>
        <taxon>rosids</taxon>
        <taxon>fabids</taxon>
        <taxon>Fabales</taxon>
        <taxon>Fabaceae</taxon>
        <taxon>Papilionoideae</taxon>
        <taxon>50 kb inversion clade</taxon>
        <taxon>NPAAA clade</taxon>
        <taxon>indigoferoid/millettioid clade</taxon>
        <taxon>Phaseoleae</taxon>
        <taxon>Glycine</taxon>
        <taxon>Glycine subgen. Soja</taxon>
    </lineage>
</organism>
<keyword evidence="5" id="KW-1185">Reference proteome</keyword>
<evidence type="ECO:0000313" key="4">
    <source>
        <dbReference type="EMBL" id="RZB85714.1"/>
    </source>
</evidence>
<proteinExistence type="predicted"/>
<evidence type="ECO:0000256" key="1">
    <source>
        <dbReference type="SAM" id="Phobius"/>
    </source>
</evidence>
<dbReference type="PANTHER" id="PTHR21229">
    <property type="entry name" value="LUNG SEVEN TRANSMEMBRANE RECEPTOR"/>
    <property type="match status" value="1"/>
</dbReference>
<keyword evidence="2" id="KW-0732">Signal</keyword>
<feature type="transmembrane region" description="Helical" evidence="1">
    <location>
        <begin position="206"/>
        <end position="228"/>
    </location>
</feature>
<feature type="transmembrane region" description="Helical" evidence="1">
    <location>
        <begin position="358"/>
        <end position="380"/>
    </location>
</feature>